<name>A0A1S8A9U6_ROSNE</name>
<dbReference type="AlphaFoldDB" id="A0A1S8A9U6"/>
<dbReference type="Proteomes" id="UP000054516">
    <property type="component" value="Unassembled WGS sequence"/>
</dbReference>
<feature type="region of interest" description="Disordered" evidence="1">
    <location>
        <begin position="1"/>
        <end position="34"/>
    </location>
</feature>
<protein>
    <submittedName>
        <fullName evidence="2">Uncharacterized protein</fullName>
    </submittedName>
</protein>
<evidence type="ECO:0000313" key="2">
    <source>
        <dbReference type="EMBL" id="GAW26884.1"/>
    </source>
</evidence>
<feature type="compositionally biased region" description="Basic and acidic residues" evidence="1">
    <location>
        <begin position="11"/>
        <end position="31"/>
    </location>
</feature>
<gene>
    <name evidence="2" type="ORF">SAMD00023353_5400020</name>
</gene>
<accession>A0A1S8A9U6</accession>
<keyword evidence="3" id="KW-1185">Reference proteome</keyword>
<dbReference type="EMBL" id="DF977499">
    <property type="protein sequence ID" value="GAW26884.1"/>
    <property type="molecule type" value="Genomic_DNA"/>
</dbReference>
<proteinExistence type="predicted"/>
<organism evidence="2">
    <name type="scientific">Rosellinia necatrix</name>
    <name type="common">White root-rot fungus</name>
    <dbReference type="NCBI Taxonomy" id="77044"/>
    <lineage>
        <taxon>Eukaryota</taxon>
        <taxon>Fungi</taxon>
        <taxon>Dikarya</taxon>
        <taxon>Ascomycota</taxon>
        <taxon>Pezizomycotina</taxon>
        <taxon>Sordariomycetes</taxon>
        <taxon>Xylariomycetidae</taxon>
        <taxon>Xylariales</taxon>
        <taxon>Xylariaceae</taxon>
        <taxon>Rosellinia</taxon>
    </lineage>
</organism>
<evidence type="ECO:0000256" key="1">
    <source>
        <dbReference type="SAM" id="MobiDB-lite"/>
    </source>
</evidence>
<sequence>MEMNGTRLSVRRREPDSPPPSRDLKRPRVDDNDIVSAKKRAKMVAVGDIVTIDDDDTGTGAITIEDD</sequence>
<evidence type="ECO:0000313" key="3">
    <source>
        <dbReference type="Proteomes" id="UP000054516"/>
    </source>
</evidence>
<reference evidence="2" key="1">
    <citation type="submission" date="2016-03" db="EMBL/GenBank/DDBJ databases">
        <title>Draft genome sequence of Rosellinia necatrix.</title>
        <authorList>
            <person name="Kanematsu S."/>
        </authorList>
    </citation>
    <scope>NUCLEOTIDE SEQUENCE [LARGE SCALE GENOMIC DNA]</scope>
    <source>
        <strain evidence="2">W97</strain>
    </source>
</reference>